<evidence type="ECO:0000313" key="4">
    <source>
        <dbReference type="Proteomes" id="UP000831782"/>
    </source>
</evidence>
<proteinExistence type="predicted"/>
<gene>
    <name evidence="3" type="ORF">MUN88_17610</name>
</gene>
<feature type="compositionally biased region" description="Low complexity" evidence="1">
    <location>
        <begin position="71"/>
        <end position="83"/>
    </location>
</feature>
<evidence type="ECO:0000313" key="3">
    <source>
        <dbReference type="EMBL" id="UOQ47849.1"/>
    </source>
</evidence>
<keyword evidence="2" id="KW-0472">Membrane</keyword>
<name>A0ABY4EW16_9BACI</name>
<feature type="region of interest" description="Disordered" evidence="1">
    <location>
        <begin position="67"/>
        <end position="92"/>
    </location>
</feature>
<evidence type="ECO:0000256" key="1">
    <source>
        <dbReference type="SAM" id="MobiDB-lite"/>
    </source>
</evidence>
<sequence length="150" mass="17346">MQYLILFSFIIHIITFIIIRHLKNRIDNMHAVEERVDAQVKSIEDTLALYLVEIKEENEQFIQDIMNTQHSSTKNKPKNSPSTDSEYNTKQSENYIPISATDQVEDVVEHSLAASILHLRQQGLAVNQIAKQLNKGQTEVELILKFQQKK</sequence>
<reference evidence="3 4" key="1">
    <citation type="submission" date="2022-04" db="EMBL/GenBank/DDBJ databases">
        <title>Gracilibacillus sp. isolated from saltern.</title>
        <authorList>
            <person name="Won M."/>
            <person name="Lee C.-M."/>
            <person name="Woen H.-Y."/>
            <person name="Kwon S.-W."/>
        </authorList>
    </citation>
    <scope>NUCLEOTIDE SEQUENCE [LARGE SCALE GENOMIC DNA]</scope>
    <source>
        <strain evidence="3 4">SSWR10-1</strain>
    </source>
</reference>
<accession>A0ABY4EW16</accession>
<organism evidence="3 4">
    <name type="scientific">Gracilibacillus caseinilyticus</name>
    <dbReference type="NCBI Taxonomy" id="2932256"/>
    <lineage>
        <taxon>Bacteria</taxon>
        <taxon>Bacillati</taxon>
        <taxon>Bacillota</taxon>
        <taxon>Bacilli</taxon>
        <taxon>Bacillales</taxon>
        <taxon>Bacillaceae</taxon>
        <taxon>Gracilibacillus</taxon>
    </lineage>
</organism>
<evidence type="ECO:0000256" key="2">
    <source>
        <dbReference type="SAM" id="Phobius"/>
    </source>
</evidence>
<evidence type="ECO:0008006" key="5">
    <source>
        <dbReference type="Google" id="ProtNLM"/>
    </source>
</evidence>
<dbReference type="InterPro" id="IPR046118">
    <property type="entry name" value="DUF6115"/>
</dbReference>
<dbReference type="RefSeq" id="WP_244717454.1">
    <property type="nucleotide sequence ID" value="NZ_CP095072.1"/>
</dbReference>
<dbReference type="Proteomes" id="UP000831782">
    <property type="component" value="Chromosome"/>
</dbReference>
<dbReference type="EMBL" id="CP095072">
    <property type="protein sequence ID" value="UOQ47849.1"/>
    <property type="molecule type" value="Genomic_DNA"/>
</dbReference>
<protein>
    <recommendedName>
        <fullName evidence="5">Coupling factor for flagellin transcription and translation</fullName>
    </recommendedName>
</protein>
<keyword evidence="2" id="KW-0812">Transmembrane</keyword>
<keyword evidence="4" id="KW-1185">Reference proteome</keyword>
<dbReference type="Pfam" id="PF19610">
    <property type="entry name" value="DUF6115"/>
    <property type="match status" value="1"/>
</dbReference>
<feature type="transmembrane region" description="Helical" evidence="2">
    <location>
        <begin position="6"/>
        <end position="22"/>
    </location>
</feature>
<keyword evidence="2" id="KW-1133">Transmembrane helix</keyword>